<proteinExistence type="inferred from homology"/>
<evidence type="ECO:0000256" key="13">
    <source>
        <dbReference type="ARBA" id="ARBA00023136"/>
    </source>
</evidence>
<evidence type="ECO:0000256" key="14">
    <source>
        <dbReference type="ARBA" id="ARBA00023180"/>
    </source>
</evidence>
<keyword evidence="9" id="KW-0067">ATP-binding</keyword>
<feature type="domain" description="Guanylate cyclase" evidence="19">
    <location>
        <begin position="458"/>
        <end position="495"/>
    </location>
</feature>
<evidence type="ECO:0000256" key="11">
    <source>
        <dbReference type="ARBA" id="ARBA00022989"/>
    </source>
</evidence>
<keyword evidence="15 16" id="KW-0456">Lyase</keyword>
<keyword evidence="8" id="KW-0547">Nucleotide-binding</keyword>
<name>E0VEF8_PEDHC</name>
<feature type="compositionally biased region" description="Polar residues" evidence="17">
    <location>
        <begin position="13"/>
        <end position="30"/>
    </location>
</feature>
<comment type="catalytic activity">
    <reaction evidence="1">
        <text>ATP = 3',5'-cyclic AMP + diphosphate</text>
        <dbReference type="Rhea" id="RHEA:15389"/>
        <dbReference type="ChEBI" id="CHEBI:30616"/>
        <dbReference type="ChEBI" id="CHEBI:33019"/>
        <dbReference type="ChEBI" id="CHEBI:58165"/>
        <dbReference type="EC" id="4.6.1.1"/>
    </reaction>
</comment>
<evidence type="ECO:0000256" key="16">
    <source>
        <dbReference type="RuleBase" id="RU000405"/>
    </source>
</evidence>
<keyword evidence="22" id="KW-1185">Reference proteome</keyword>
<organism>
    <name type="scientific">Pediculus humanus subsp. corporis</name>
    <name type="common">Body louse</name>
    <dbReference type="NCBI Taxonomy" id="121224"/>
    <lineage>
        <taxon>Eukaryota</taxon>
        <taxon>Metazoa</taxon>
        <taxon>Ecdysozoa</taxon>
        <taxon>Arthropoda</taxon>
        <taxon>Hexapoda</taxon>
        <taxon>Insecta</taxon>
        <taxon>Pterygota</taxon>
        <taxon>Neoptera</taxon>
        <taxon>Paraneoptera</taxon>
        <taxon>Psocodea</taxon>
        <taxon>Troctomorpha</taxon>
        <taxon>Phthiraptera</taxon>
        <taxon>Anoplura</taxon>
        <taxon>Pediculidae</taxon>
        <taxon>Pediculus</taxon>
    </lineage>
</organism>
<dbReference type="OMA" id="CEGTMPT"/>
<dbReference type="CDD" id="cd07302">
    <property type="entry name" value="CHD"/>
    <property type="match status" value="2"/>
</dbReference>
<accession>E0VEF8</accession>
<dbReference type="EMBL" id="AAZO01001532">
    <property type="status" value="NOT_ANNOTATED_CDS"/>
    <property type="molecule type" value="Genomic_DNA"/>
</dbReference>
<dbReference type="CTD" id="8234178"/>
<feature type="transmembrane region" description="Helical" evidence="18">
    <location>
        <begin position="766"/>
        <end position="784"/>
    </location>
</feature>
<dbReference type="EnsemblMetazoa" id="PHUM131860-RA">
    <property type="protein sequence ID" value="PHUM131860-PA"/>
    <property type="gene ID" value="PHUM131860"/>
</dbReference>
<feature type="transmembrane region" description="Helical" evidence="18">
    <location>
        <begin position="672"/>
        <end position="692"/>
    </location>
</feature>
<evidence type="ECO:0000256" key="8">
    <source>
        <dbReference type="ARBA" id="ARBA00022741"/>
    </source>
</evidence>
<comment type="subcellular location">
    <subcellularLocation>
        <location evidence="3">Membrane</location>
        <topology evidence="3">Multi-pass membrane protein</topology>
    </subcellularLocation>
</comment>
<dbReference type="FunFam" id="3.30.70.1230:FF:000001">
    <property type="entry name" value="Adenylate cyclase"/>
    <property type="match status" value="1"/>
</dbReference>
<dbReference type="InterPro" id="IPR029787">
    <property type="entry name" value="Nucleotide_cyclase"/>
</dbReference>
<keyword evidence="11 18" id="KW-1133">Transmembrane helix</keyword>
<keyword evidence="5 18" id="KW-0812">Transmembrane</keyword>
<evidence type="ECO:0000256" key="18">
    <source>
        <dbReference type="SAM" id="Phobius"/>
    </source>
</evidence>
<keyword evidence="13 18" id="KW-0472">Membrane</keyword>
<dbReference type="PANTHER" id="PTHR45627">
    <property type="entry name" value="ADENYLATE CYCLASE TYPE 1"/>
    <property type="match status" value="1"/>
</dbReference>
<dbReference type="InParanoid" id="E0VEF8"/>
<dbReference type="Proteomes" id="UP000009046">
    <property type="component" value="Unassembled WGS sequence"/>
</dbReference>
<dbReference type="AlphaFoldDB" id="E0VEF8"/>
<reference evidence="20" key="2">
    <citation type="submission" date="2007-04" db="EMBL/GenBank/DDBJ databases">
        <title>The genome of the human body louse.</title>
        <authorList>
            <consortium name="The Human Body Louse Genome Consortium"/>
            <person name="Kirkness E."/>
            <person name="Walenz B."/>
            <person name="Hass B."/>
            <person name="Bruggner R."/>
            <person name="Strausberg R."/>
        </authorList>
    </citation>
    <scope>NUCLEOTIDE SEQUENCE</scope>
    <source>
        <strain evidence="20">USDA</strain>
    </source>
</reference>
<feature type="transmembrane region" description="Helical" evidence="18">
    <location>
        <begin position="791"/>
        <end position="808"/>
    </location>
</feature>
<dbReference type="InterPro" id="IPR009398">
    <property type="entry name" value="Adcy_conserved_dom"/>
</dbReference>
<evidence type="ECO:0000256" key="9">
    <source>
        <dbReference type="ARBA" id="ARBA00022840"/>
    </source>
</evidence>
<dbReference type="SUPFAM" id="SSF55073">
    <property type="entry name" value="Nucleotide cyclase"/>
    <property type="match status" value="2"/>
</dbReference>
<dbReference type="GO" id="GO:0006171">
    <property type="term" value="P:cAMP biosynthetic process"/>
    <property type="evidence" value="ECO:0007669"/>
    <property type="project" value="UniProtKB-KW"/>
</dbReference>
<feature type="transmembrane region" description="Helical" evidence="18">
    <location>
        <begin position="713"/>
        <end position="737"/>
    </location>
</feature>
<dbReference type="VEuPathDB" id="VectorBase:PHUM131860"/>
<feature type="domain" description="Guanylate cyclase" evidence="19">
    <location>
        <begin position="411"/>
        <end position="443"/>
    </location>
</feature>
<evidence type="ECO:0000259" key="19">
    <source>
        <dbReference type="PROSITE" id="PS50125"/>
    </source>
</evidence>
<dbReference type="EMBL" id="DS235090">
    <property type="protein sequence ID" value="EEB11764.1"/>
    <property type="molecule type" value="Genomic_DNA"/>
</dbReference>
<dbReference type="STRING" id="121224.E0VEF8"/>
<keyword evidence="10" id="KW-0460">Magnesium</keyword>
<evidence type="ECO:0000256" key="6">
    <source>
        <dbReference type="ARBA" id="ARBA00022723"/>
    </source>
</evidence>
<dbReference type="GO" id="GO:0046872">
    <property type="term" value="F:metal ion binding"/>
    <property type="evidence" value="ECO:0007669"/>
    <property type="project" value="UniProtKB-KW"/>
</dbReference>
<dbReference type="SMART" id="SM00044">
    <property type="entry name" value="CYCc"/>
    <property type="match status" value="2"/>
</dbReference>
<evidence type="ECO:0000256" key="17">
    <source>
        <dbReference type="SAM" id="MobiDB-lite"/>
    </source>
</evidence>
<protein>
    <recommendedName>
        <fullName evidence="4">adenylate cyclase</fullName>
        <ecNumber evidence="4">4.6.1.1</ecNumber>
    </recommendedName>
</protein>
<evidence type="ECO:0000256" key="2">
    <source>
        <dbReference type="ARBA" id="ARBA00001946"/>
    </source>
</evidence>
<dbReference type="Gene3D" id="3.30.70.1230">
    <property type="entry name" value="Nucleotide cyclase"/>
    <property type="match status" value="3"/>
</dbReference>
<feature type="transmembrane region" description="Helical" evidence="18">
    <location>
        <begin position="646"/>
        <end position="666"/>
    </location>
</feature>
<keyword evidence="12" id="KW-0115">cAMP biosynthesis</keyword>
<dbReference type="FunFam" id="3.30.70.1230:FF:000095">
    <property type="entry name" value="Adenylate cyclase, putative"/>
    <property type="match status" value="1"/>
</dbReference>
<dbReference type="HOGENOM" id="CLU_271721_0_0_1"/>
<evidence type="ECO:0000256" key="10">
    <source>
        <dbReference type="ARBA" id="ARBA00022842"/>
    </source>
</evidence>
<dbReference type="EC" id="4.6.1.1" evidence="4"/>
<feature type="domain" description="Guanylate cyclase" evidence="19">
    <location>
        <begin position="979"/>
        <end position="1118"/>
    </location>
</feature>
<dbReference type="InterPro" id="IPR018297">
    <property type="entry name" value="A/G_cyclase_CS"/>
</dbReference>
<evidence type="ECO:0000256" key="7">
    <source>
        <dbReference type="ARBA" id="ARBA00022737"/>
    </source>
</evidence>
<feature type="transmembrane region" description="Helical" evidence="18">
    <location>
        <begin position="106"/>
        <end position="126"/>
    </location>
</feature>
<dbReference type="GO" id="GO:0007189">
    <property type="term" value="P:adenylate cyclase-activating G protein-coupled receptor signaling pathway"/>
    <property type="evidence" value="ECO:0007669"/>
    <property type="project" value="TreeGrafter"/>
</dbReference>
<feature type="transmembrane region" description="Helical" evidence="18">
    <location>
        <begin position="317"/>
        <end position="341"/>
    </location>
</feature>
<feature type="transmembrane region" description="Helical" evidence="18">
    <location>
        <begin position="854"/>
        <end position="873"/>
    </location>
</feature>
<comment type="cofactor">
    <cofactor evidence="2">
        <name>Mg(2+)</name>
        <dbReference type="ChEBI" id="CHEBI:18420"/>
    </cofactor>
</comment>
<dbReference type="Pfam" id="PF00211">
    <property type="entry name" value="Guanylate_cyc"/>
    <property type="match status" value="3"/>
</dbReference>
<comment type="similarity">
    <text evidence="16">Belongs to the adenylyl cyclase class-4/guanylyl cyclase family.</text>
</comment>
<evidence type="ECO:0000256" key="1">
    <source>
        <dbReference type="ARBA" id="ARBA00001593"/>
    </source>
</evidence>
<dbReference type="GO" id="GO:0035556">
    <property type="term" value="P:intracellular signal transduction"/>
    <property type="evidence" value="ECO:0007669"/>
    <property type="project" value="InterPro"/>
</dbReference>
<dbReference type="FunCoup" id="E0VEF8">
    <property type="interactions" value="82"/>
</dbReference>
<evidence type="ECO:0000256" key="5">
    <source>
        <dbReference type="ARBA" id="ARBA00022692"/>
    </source>
</evidence>
<dbReference type="EMBL" id="AAZO01001530">
    <property type="status" value="NOT_ANNOTATED_CDS"/>
    <property type="molecule type" value="Genomic_DNA"/>
</dbReference>
<dbReference type="PROSITE" id="PS50125">
    <property type="entry name" value="GUANYLATE_CYCLASE_2"/>
    <property type="match status" value="3"/>
</dbReference>
<evidence type="ECO:0000256" key="15">
    <source>
        <dbReference type="ARBA" id="ARBA00023239"/>
    </source>
</evidence>
<dbReference type="KEGG" id="phu:Phum_PHUM131860"/>
<feature type="transmembrane region" description="Helical" evidence="18">
    <location>
        <begin position="820"/>
        <end position="842"/>
    </location>
</feature>
<dbReference type="GO" id="GO:0005524">
    <property type="term" value="F:ATP binding"/>
    <property type="evidence" value="ECO:0007669"/>
    <property type="project" value="UniProtKB-KW"/>
</dbReference>
<keyword evidence="6" id="KW-0479">Metal-binding</keyword>
<evidence type="ECO:0000313" key="22">
    <source>
        <dbReference type="Proteomes" id="UP000009046"/>
    </source>
</evidence>
<gene>
    <name evidence="21" type="primary">8234178</name>
    <name evidence="20" type="ORF">Phum_PHUM131860</name>
</gene>
<feature type="region of interest" description="Disordered" evidence="17">
    <location>
        <begin position="1"/>
        <end position="38"/>
    </location>
</feature>
<reference evidence="21" key="3">
    <citation type="submission" date="2021-02" db="UniProtKB">
        <authorList>
            <consortium name="EnsemblMetazoa"/>
        </authorList>
    </citation>
    <scope>IDENTIFICATION</scope>
    <source>
        <strain evidence="21">USDA</strain>
    </source>
</reference>
<dbReference type="RefSeq" id="XP_002424502.1">
    <property type="nucleotide sequence ID" value="XM_002424457.1"/>
</dbReference>
<keyword evidence="14" id="KW-0325">Glycoprotein</keyword>
<evidence type="ECO:0000256" key="12">
    <source>
        <dbReference type="ARBA" id="ARBA00022998"/>
    </source>
</evidence>
<dbReference type="EMBL" id="AAZO01001531">
    <property type="status" value="NOT_ANNOTATED_CDS"/>
    <property type="molecule type" value="Genomic_DNA"/>
</dbReference>
<dbReference type="GO" id="GO:0005886">
    <property type="term" value="C:plasma membrane"/>
    <property type="evidence" value="ECO:0007669"/>
    <property type="project" value="InterPro"/>
</dbReference>
<sequence>MLNNESDLDCGQGTVTTTPNSLSRSNTMRRPSTLAKNHKPKDVLVRRRNNSGGVESILLVGKSNNRWTLRRMMRRLCKSHAFKNLQVEMLYQRYFIRMNQSNMTHLLGLLLAMCAILGILQLILTITSRGRVNYEKFDETPGNLTMNSDLESLLSSISPREKIPTTTQMILEESSPTVIAETKPPPPPPTPPPIRKIFHPLENRQKSSISLLERIRNPNMRTTNYLNLTKKKVVKEDYDDDDDDDDDFEDVGEYTHFRERIQMSNKDFRYKTSRNKTNKQRVKRKVGTTDVTPKNFLTEEIFKNKTLLNKMNFSENYHLGTGITLVCCIIVYSGLVAILMRPALNEVYLIAVSYVVLITFLALEIALCITERLLLSVLPRHVAMEMKADIAGKQKDTMFHKIYIQKHENVSILFADICGFTSLSDQCTAQELVRLLNELFARFVCHVVLVRDVMGVNVNMRVGIHSGRVHCGVLGLRKWQFDVWSNDVTLANYMESGGIPGRVHITKETLACLNGEYKTEPGHGGERNSYLRDQNIETYLIVPSTSPRPNTTKHQSSFTMNGNVSKEMRVMGHGSQQIKHSKIGLGKPETIEEKDPEDEVNEYLMRAIDARSIDRLRSEHCTHFFLTFRKKSIEEKYSREKDRMLTTYYVCSLWIFSCLSLIQLIITSFSPIIILFITLGEIFIFLINYILLGHNHKLRILRILSEKIQEKRSVPQAIGLIVIFATYFLSLSSLFVVPDPIPNNECRNVSKIDNQICRKDYFVLEYVLQNVLITMIMCAVYQILTWPMKFATLFFICISFLILQWFLVPEIFTNLINIHYLFSSKQLTGLVLICFLTALVIHSQQTDSTYRLDFLWKIVLPMVMATAPMAAPFKAQLLDNKHKSFVLASFNQPCIIPSAPPITNPIINPSTNPFIDADDKSPLCLDTDSCLPVHISGFDIIPDCPGNKFPNILPVHVAEHFLSSTNTDELYHEQCDSVCIMFASIPNFSEFYVELEGNNEGVECLRLLNEIIADFDEILSNEEFKYVEKIKSTGATYMAASGLTKSTCDMINFRHVTAMADYALKIREQLADVNEHSFNNFRIRIGINIGPVVAGVIGARKPQYDIWGNAVNVASRMDSTGILDSIQVTQEVYDILSVRGYPMKCRGSIEVKGKGSMVTYFLLGSSNQKQSIETYSISNDISTDLNLTNNKT</sequence>
<dbReference type="PROSITE" id="PS00452">
    <property type="entry name" value="GUANYLATE_CYCLASE_1"/>
    <property type="match status" value="2"/>
</dbReference>
<dbReference type="eggNOG" id="KOG3619">
    <property type="taxonomic scope" value="Eukaryota"/>
</dbReference>
<evidence type="ECO:0000256" key="3">
    <source>
        <dbReference type="ARBA" id="ARBA00004141"/>
    </source>
</evidence>
<dbReference type="InterPro" id="IPR001054">
    <property type="entry name" value="A/G_cyclase"/>
</dbReference>
<dbReference type="PANTHER" id="PTHR45627:SF16">
    <property type="entry name" value="ADENYLATE CYCLASE"/>
    <property type="match status" value="1"/>
</dbReference>
<dbReference type="Pfam" id="PF16214">
    <property type="entry name" value="AC_N"/>
    <property type="match status" value="1"/>
</dbReference>
<dbReference type="GeneID" id="8234178"/>
<evidence type="ECO:0000313" key="21">
    <source>
        <dbReference type="EnsemblMetazoa" id="PHUM131860-PA"/>
    </source>
</evidence>
<reference evidence="20" key="1">
    <citation type="submission" date="2007-04" db="EMBL/GenBank/DDBJ databases">
        <title>Annotation of Pediculus humanus corporis strain USDA.</title>
        <authorList>
            <person name="Kirkness E."/>
            <person name="Hannick L."/>
            <person name="Hass B."/>
            <person name="Bruggner R."/>
            <person name="Lawson D."/>
            <person name="Bidwell S."/>
            <person name="Joardar V."/>
            <person name="Caler E."/>
            <person name="Walenz B."/>
            <person name="Inman J."/>
            <person name="Schobel S."/>
            <person name="Galinsky K."/>
            <person name="Amedeo P."/>
            <person name="Strausberg R."/>
        </authorList>
    </citation>
    <scope>NUCLEOTIDE SEQUENCE</scope>
    <source>
        <strain evidence="20">USDA</strain>
    </source>
</reference>
<dbReference type="EMBL" id="AAZO01001529">
    <property type="status" value="NOT_ANNOTATED_CDS"/>
    <property type="molecule type" value="Genomic_DNA"/>
</dbReference>
<keyword evidence="7" id="KW-0677">Repeat</keyword>
<dbReference type="InterPro" id="IPR032628">
    <property type="entry name" value="AC_N"/>
</dbReference>
<feature type="transmembrane region" description="Helical" evidence="18">
    <location>
        <begin position="347"/>
        <end position="370"/>
    </location>
</feature>
<evidence type="ECO:0000313" key="20">
    <source>
        <dbReference type="EMBL" id="EEB11764.1"/>
    </source>
</evidence>
<evidence type="ECO:0000256" key="4">
    <source>
        <dbReference type="ARBA" id="ARBA00012201"/>
    </source>
</evidence>
<dbReference type="Pfam" id="PF06327">
    <property type="entry name" value="Adcy_cons_dom"/>
    <property type="match status" value="1"/>
</dbReference>
<dbReference type="GO" id="GO:0004016">
    <property type="term" value="F:adenylate cyclase activity"/>
    <property type="evidence" value="ECO:0007669"/>
    <property type="project" value="UniProtKB-EC"/>
</dbReference>
<dbReference type="OrthoDB" id="10261550at2759"/>